<dbReference type="InterPro" id="IPR051604">
    <property type="entry name" value="Ergot_Alk_Oxidoreductase"/>
</dbReference>
<sequence>MNSADIAVLAGNGKSGRRVAAALRVAGHRTRVAGRKGPVRFDWHEPATWPELLDGADAVYVVAPGDDAGPVPSFVDAAVAAGVARLVMLSGRGFDHWDGRFGDTMVATEQAVRASGRGTVLRSSNFAQNFTEELWEPAVRTGRLALPGQRIADSLIDLGDVAAVAARVLTEPGHEDRVYELTGPESLTLESALAILAAATDRDLRYEPLTPEAYADELRTLGLGEADVAELVGLWAIMAEGHLDGVSDDVPRLLGRPARAFGDWAVEQAAVGAWGV</sequence>
<dbReference type="Pfam" id="PF13460">
    <property type="entry name" value="NAD_binding_10"/>
    <property type="match status" value="1"/>
</dbReference>
<dbReference type="PANTHER" id="PTHR43162:SF1">
    <property type="entry name" value="PRESTALK A DIFFERENTIATION PROTEIN A"/>
    <property type="match status" value="1"/>
</dbReference>
<comment type="caution">
    <text evidence="2">The sequence shown here is derived from an EMBL/GenBank/DDBJ whole genome shotgun (WGS) entry which is preliminary data.</text>
</comment>
<keyword evidence="3" id="KW-1185">Reference proteome</keyword>
<dbReference type="Proteomes" id="UP001385809">
    <property type="component" value="Unassembled WGS sequence"/>
</dbReference>
<organism evidence="2 3">
    <name type="scientific">Actinomycetospora aurantiaca</name>
    <dbReference type="NCBI Taxonomy" id="3129233"/>
    <lineage>
        <taxon>Bacteria</taxon>
        <taxon>Bacillati</taxon>
        <taxon>Actinomycetota</taxon>
        <taxon>Actinomycetes</taxon>
        <taxon>Pseudonocardiales</taxon>
        <taxon>Pseudonocardiaceae</taxon>
        <taxon>Actinomycetospora</taxon>
    </lineage>
</organism>
<dbReference type="Gene3D" id="3.90.25.10">
    <property type="entry name" value="UDP-galactose 4-epimerase, domain 1"/>
    <property type="match status" value="1"/>
</dbReference>
<evidence type="ECO:0000313" key="3">
    <source>
        <dbReference type="Proteomes" id="UP001385809"/>
    </source>
</evidence>
<proteinExistence type="predicted"/>
<reference evidence="2 3" key="1">
    <citation type="submission" date="2024-03" db="EMBL/GenBank/DDBJ databases">
        <title>Actinomycetospora sp. OC33-EN08, a novel actinomycete isolated from wild orchid (Aerides multiflora).</title>
        <authorList>
            <person name="Suriyachadkun C."/>
        </authorList>
    </citation>
    <scope>NUCLEOTIDE SEQUENCE [LARGE SCALE GENOMIC DNA]</scope>
    <source>
        <strain evidence="2 3">OC33-EN08</strain>
    </source>
</reference>
<protein>
    <submittedName>
        <fullName evidence="2">NAD(P)H-binding protein</fullName>
    </submittedName>
</protein>
<dbReference type="PANTHER" id="PTHR43162">
    <property type="match status" value="1"/>
</dbReference>
<gene>
    <name evidence="2" type="ORF">WCD74_00230</name>
</gene>
<dbReference type="InterPro" id="IPR016040">
    <property type="entry name" value="NAD(P)-bd_dom"/>
</dbReference>
<name>A0ABU8MHR4_9PSEU</name>
<feature type="domain" description="NAD(P)-binding" evidence="1">
    <location>
        <begin position="16"/>
        <end position="172"/>
    </location>
</feature>
<evidence type="ECO:0000313" key="2">
    <source>
        <dbReference type="EMBL" id="MEJ2866167.1"/>
    </source>
</evidence>
<accession>A0ABU8MHR4</accession>
<dbReference type="EMBL" id="JBBEGN010000001">
    <property type="protein sequence ID" value="MEJ2866167.1"/>
    <property type="molecule type" value="Genomic_DNA"/>
</dbReference>
<dbReference type="InterPro" id="IPR036291">
    <property type="entry name" value="NAD(P)-bd_dom_sf"/>
</dbReference>
<dbReference type="SUPFAM" id="SSF51735">
    <property type="entry name" value="NAD(P)-binding Rossmann-fold domains"/>
    <property type="match status" value="1"/>
</dbReference>
<evidence type="ECO:0000259" key="1">
    <source>
        <dbReference type="Pfam" id="PF13460"/>
    </source>
</evidence>
<dbReference type="Gene3D" id="3.40.50.720">
    <property type="entry name" value="NAD(P)-binding Rossmann-like Domain"/>
    <property type="match status" value="1"/>
</dbReference>
<dbReference type="RefSeq" id="WP_337692795.1">
    <property type="nucleotide sequence ID" value="NZ_JBBEGN010000001.1"/>
</dbReference>